<keyword evidence="5" id="KW-0804">Transcription</keyword>
<evidence type="ECO:0000256" key="2">
    <source>
        <dbReference type="ARBA" id="ARBA00023015"/>
    </source>
</evidence>
<feature type="domain" description="RNA polymerase sigma-70 region 2" evidence="7">
    <location>
        <begin position="11"/>
        <end position="75"/>
    </location>
</feature>
<evidence type="ECO:0000313" key="9">
    <source>
        <dbReference type="EMBL" id="MBB4139571.1"/>
    </source>
</evidence>
<evidence type="ECO:0000256" key="4">
    <source>
        <dbReference type="ARBA" id="ARBA00023125"/>
    </source>
</evidence>
<gene>
    <name evidence="9" type="ORF">BKA10_001365</name>
</gene>
<proteinExistence type="inferred from homology"/>
<feature type="domain" description="RNA polymerase sigma factor 70 region 4 type 2" evidence="8">
    <location>
        <begin position="100"/>
        <end position="150"/>
    </location>
</feature>
<evidence type="ECO:0000313" key="10">
    <source>
        <dbReference type="Proteomes" id="UP000549113"/>
    </source>
</evidence>
<dbReference type="Proteomes" id="UP000549113">
    <property type="component" value="Unassembled WGS sequence"/>
</dbReference>
<evidence type="ECO:0000259" key="7">
    <source>
        <dbReference type="Pfam" id="PF04542"/>
    </source>
</evidence>
<dbReference type="Gene3D" id="1.10.1740.10">
    <property type="match status" value="1"/>
</dbReference>
<sequence>MTLTRDEFAALYEHAWRPVWRYARRRVGDDQRAEDICSEAFQLAWEKLPADHPNPVGWLVRAAGFAINRAAREGERERAALRDHAVVNVADDADPLLRDLDVAWDRLAEVHRVVLQLIIWDEMSAADAAVVLGCSEPAVWKRASRARAALREVWPTASDEPHSGGVEYDVRSASSR</sequence>
<name>A0AA40SNP2_9MICO</name>
<comment type="similarity">
    <text evidence="1">Belongs to the sigma-70 factor family. ECF subfamily.</text>
</comment>
<accession>A0AA40SNP2</accession>
<dbReference type="Pfam" id="PF04542">
    <property type="entry name" value="Sigma70_r2"/>
    <property type="match status" value="1"/>
</dbReference>
<evidence type="ECO:0000259" key="8">
    <source>
        <dbReference type="Pfam" id="PF08281"/>
    </source>
</evidence>
<dbReference type="EMBL" id="JACIFH010000001">
    <property type="protein sequence ID" value="MBB4139571.1"/>
    <property type="molecule type" value="Genomic_DNA"/>
</dbReference>
<dbReference type="InterPro" id="IPR013324">
    <property type="entry name" value="RNA_pol_sigma_r3/r4-like"/>
</dbReference>
<dbReference type="InterPro" id="IPR039425">
    <property type="entry name" value="RNA_pol_sigma-70-like"/>
</dbReference>
<keyword evidence="2" id="KW-0805">Transcription regulation</keyword>
<dbReference type="RefSeq" id="WP_183499217.1">
    <property type="nucleotide sequence ID" value="NZ_BAABCO010000001.1"/>
</dbReference>
<dbReference type="PANTHER" id="PTHR43133">
    <property type="entry name" value="RNA POLYMERASE ECF-TYPE SIGMA FACTO"/>
    <property type="match status" value="1"/>
</dbReference>
<dbReference type="Gene3D" id="1.10.10.10">
    <property type="entry name" value="Winged helix-like DNA-binding domain superfamily/Winged helix DNA-binding domain"/>
    <property type="match status" value="1"/>
</dbReference>
<dbReference type="InterPro" id="IPR013249">
    <property type="entry name" value="RNA_pol_sigma70_r4_t2"/>
</dbReference>
<dbReference type="GO" id="GO:0003677">
    <property type="term" value="F:DNA binding"/>
    <property type="evidence" value="ECO:0007669"/>
    <property type="project" value="UniProtKB-KW"/>
</dbReference>
<evidence type="ECO:0000256" key="6">
    <source>
        <dbReference type="SAM" id="MobiDB-lite"/>
    </source>
</evidence>
<reference evidence="9 10" key="1">
    <citation type="submission" date="2020-08" db="EMBL/GenBank/DDBJ databases">
        <title>Sequencing the genomes of 1000 actinobacteria strains.</title>
        <authorList>
            <person name="Klenk H.-P."/>
        </authorList>
    </citation>
    <scope>NUCLEOTIDE SEQUENCE [LARGE SCALE GENOMIC DNA]</scope>
    <source>
        <strain evidence="9 10">DSM 19600</strain>
    </source>
</reference>
<dbReference type="Pfam" id="PF08281">
    <property type="entry name" value="Sigma70_r4_2"/>
    <property type="match status" value="1"/>
</dbReference>
<dbReference type="GO" id="GO:0006352">
    <property type="term" value="P:DNA-templated transcription initiation"/>
    <property type="evidence" value="ECO:0007669"/>
    <property type="project" value="InterPro"/>
</dbReference>
<protein>
    <submittedName>
        <fullName evidence="9">RNA polymerase sigma-70 factor (ECF subfamily)</fullName>
    </submittedName>
</protein>
<dbReference type="InterPro" id="IPR014284">
    <property type="entry name" value="RNA_pol_sigma-70_dom"/>
</dbReference>
<dbReference type="AlphaFoldDB" id="A0AA40SNP2"/>
<dbReference type="InterPro" id="IPR013325">
    <property type="entry name" value="RNA_pol_sigma_r2"/>
</dbReference>
<dbReference type="InterPro" id="IPR036388">
    <property type="entry name" value="WH-like_DNA-bd_sf"/>
</dbReference>
<dbReference type="SUPFAM" id="SSF88946">
    <property type="entry name" value="Sigma2 domain of RNA polymerase sigma factors"/>
    <property type="match status" value="1"/>
</dbReference>
<dbReference type="GO" id="GO:0016987">
    <property type="term" value="F:sigma factor activity"/>
    <property type="evidence" value="ECO:0007669"/>
    <property type="project" value="UniProtKB-KW"/>
</dbReference>
<keyword evidence="4" id="KW-0238">DNA-binding</keyword>
<organism evidence="9 10">
    <name type="scientific">Microbacterium invictum</name>
    <dbReference type="NCBI Taxonomy" id="515415"/>
    <lineage>
        <taxon>Bacteria</taxon>
        <taxon>Bacillati</taxon>
        <taxon>Actinomycetota</taxon>
        <taxon>Actinomycetes</taxon>
        <taxon>Micrococcales</taxon>
        <taxon>Microbacteriaceae</taxon>
        <taxon>Microbacterium</taxon>
    </lineage>
</organism>
<evidence type="ECO:0000256" key="5">
    <source>
        <dbReference type="ARBA" id="ARBA00023163"/>
    </source>
</evidence>
<dbReference type="PANTHER" id="PTHR43133:SF8">
    <property type="entry name" value="RNA POLYMERASE SIGMA FACTOR HI_1459-RELATED"/>
    <property type="match status" value="1"/>
</dbReference>
<keyword evidence="10" id="KW-1185">Reference proteome</keyword>
<dbReference type="NCBIfam" id="TIGR02937">
    <property type="entry name" value="sigma70-ECF"/>
    <property type="match status" value="1"/>
</dbReference>
<evidence type="ECO:0000256" key="3">
    <source>
        <dbReference type="ARBA" id="ARBA00023082"/>
    </source>
</evidence>
<comment type="caution">
    <text evidence="9">The sequence shown here is derived from an EMBL/GenBank/DDBJ whole genome shotgun (WGS) entry which is preliminary data.</text>
</comment>
<evidence type="ECO:0000256" key="1">
    <source>
        <dbReference type="ARBA" id="ARBA00010641"/>
    </source>
</evidence>
<keyword evidence="3" id="KW-0731">Sigma factor</keyword>
<dbReference type="InterPro" id="IPR007627">
    <property type="entry name" value="RNA_pol_sigma70_r2"/>
</dbReference>
<dbReference type="SUPFAM" id="SSF88659">
    <property type="entry name" value="Sigma3 and sigma4 domains of RNA polymerase sigma factors"/>
    <property type="match status" value="1"/>
</dbReference>
<feature type="region of interest" description="Disordered" evidence="6">
    <location>
        <begin position="155"/>
        <end position="176"/>
    </location>
</feature>